<dbReference type="Pfam" id="PF11027">
    <property type="entry name" value="DUF2615"/>
    <property type="match status" value="1"/>
</dbReference>
<dbReference type="Proteomes" id="UP000054630">
    <property type="component" value="Unassembled WGS sequence"/>
</dbReference>
<gene>
    <name evidence="4" type="primary">Smim14</name>
    <name evidence="4" type="ORF">T07_4578</name>
</gene>
<keyword evidence="3" id="KW-0472">Membrane</keyword>
<feature type="compositionally biased region" description="Basic and acidic residues" evidence="2">
    <location>
        <begin position="87"/>
        <end position="99"/>
    </location>
</feature>
<evidence type="ECO:0000313" key="5">
    <source>
        <dbReference type="Proteomes" id="UP000054630"/>
    </source>
</evidence>
<dbReference type="AlphaFoldDB" id="A0A0V0RYR5"/>
<feature type="transmembrane region" description="Helical" evidence="3">
    <location>
        <begin position="61"/>
        <end position="79"/>
    </location>
</feature>
<dbReference type="GO" id="GO:0005783">
    <property type="term" value="C:endoplasmic reticulum"/>
    <property type="evidence" value="ECO:0007669"/>
    <property type="project" value="TreeGrafter"/>
</dbReference>
<dbReference type="PANTHER" id="PTHR31019:SF1">
    <property type="entry name" value="SMALL INTEGRAL MEMBRANE PROTEIN 14"/>
    <property type="match status" value="1"/>
</dbReference>
<dbReference type="STRING" id="6336.A0A0V0RYR5"/>
<dbReference type="OrthoDB" id="10054061at2759"/>
<evidence type="ECO:0000313" key="4">
    <source>
        <dbReference type="EMBL" id="KRX19588.1"/>
    </source>
</evidence>
<feature type="region of interest" description="Disordered" evidence="2">
    <location>
        <begin position="85"/>
        <end position="108"/>
    </location>
</feature>
<keyword evidence="5" id="KW-1185">Reference proteome</keyword>
<name>A0A0V0RYR5_9BILA</name>
<protein>
    <recommendedName>
        <fullName evidence="1">Small integral membrane protein 14</fullName>
    </recommendedName>
</protein>
<keyword evidence="3" id="KW-0812">Transmembrane</keyword>
<feature type="non-terminal residue" evidence="4">
    <location>
        <position position="1"/>
    </location>
</feature>
<dbReference type="EMBL" id="JYDL01000057">
    <property type="protein sequence ID" value="KRX19588.1"/>
    <property type="molecule type" value="Genomic_DNA"/>
</dbReference>
<proteinExistence type="predicted"/>
<evidence type="ECO:0000256" key="1">
    <source>
        <dbReference type="ARBA" id="ARBA00017902"/>
    </source>
</evidence>
<organism evidence="4 5">
    <name type="scientific">Trichinella nelsoni</name>
    <dbReference type="NCBI Taxonomy" id="6336"/>
    <lineage>
        <taxon>Eukaryota</taxon>
        <taxon>Metazoa</taxon>
        <taxon>Ecdysozoa</taxon>
        <taxon>Nematoda</taxon>
        <taxon>Enoplea</taxon>
        <taxon>Dorylaimia</taxon>
        <taxon>Trichinellida</taxon>
        <taxon>Trichinellidae</taxon>
        <taxon>Trichinella</taxon>
    </lineage>
</organism>
<dbReference type="EMBL" id="JYDL01000057">
    <property type="protein sequence ID" value="KRX19587.1"/>
    <property type="molecule type" value="Genomic_DNA"/>
</dbReference>
<dbReference type="InterPro" id="IPR020309">
    <property type="entry name" value="Smim-14"/>
</dbReference>
<dbReference type="PANTHER" id="PTHR31019">
    <property type="entry name" value="SMALL INTEGRAL MEMBRANE PROTEIN 14"/>
    <property type="match status" value="1"/>
</dbReference>
<reference evidence="4 5" key="1">
    <citation type="submission" date="2015-01" db="EMBL/GenBank/DDBJ databases">
        <title>Evolution of Trichinella species and genotypes.</title>
        <authorList>
            <person name="Korhonen P.K."/>
            <person name="Edoardo P."/>
            <person name="Giuseppe L.R."/>
            <person name="Gasser R.B."/>
        </authorList>
    </citation>
    <scope>NUCLEOTIDE SEQUENCE [LARGE SCALE GENOMIC DNA]</scope>
    <source>
        <strain evidence="4">ISS37</strain>
    </source>
</reference>
<sequence>LTTMESGGGFDPCECLFSHEAAMGRLLNLLRNNQNMCTDNDCNDATLGSGEGSSALGANTTMLSVVMIWVVLAIALFMYRPASQRQDSSEKHSGNDRDANGPPPAPLL</sequence>
<evidence type="ECO:0000256" key="2">
    <source>
        <dbReference type="SAM" id="MobiDB-lite"/>
    </source>
</evidence>
<evidence type="ECO:0000256" key="3">
    <source>
        <dbReference type="SAM" id="Phobius"/>
    </source>
</evidence>
<comment type="caution">
    <text evidence="4">The sequence shown here is derived from an EMBL/GenBank/DDBJ whole genome shotgun (WGS) entry which is preliminary data.</text>
</comment>
<keyword evidence="3" id="KW-1133">Transmembrane helix</keyword>
<accession>A0A0V0RYR5</accession>